<keyword evidence="2" id="KW-0812">Transmembrane</keyword>
<keyword evidence="4" id="KW-1185">Reference proteome</keyword>
<dbReference type="Proteomes" id="UP001304769">
    <property type="component" value="Unassembled WGS sequence"/>
</dbReference>
<keyword evidence="2" id="KW-0472">Membrane</keyword>
<dbReference type="EMBL" id="JAYGGQ010000001">
    <property type="protein sequence ID" value="MEA5453430.1"/>
    <property type="molecule type" value="Genomic_DNA"/>
</dbReference>
<gene>
    <name evidence="3" type="ORF">SPF06_01720</name>
</gene>
<name>A0ABU5T199_9MICC</name>
<evidence type="ECO:0000313" key="3">
    <source>
        <dbReference type="EMBL" id="MEA5453430.1"/>
    </source>
</evidence>
<sequence length="65" mass="6660">MKDRHTPPIASAAGPDESGSTSTEYAVLVGFIAFAITAGATIFGTALGNVYFTLAHVLSSMLNAK</sequence>
<dbReference type="RefSeq" id="WP_323277194.1">
    <property type="nucleotide sequence ID" value="NZ_JAYGGQ010000001.1"/>
</dbReference>
<organism evidence="3 4">
    <name type="scientific">Sinomonas terricola</name>
    <dbReference type="NCBI Taxonomy" id="3110330"/>
    <lineage>
        <taxon>Bacteria</taxon>
        <taxon>Bacillati</taxon>
        <taxon>Actinomycetota</taxon>
        <taxon>Actinomycetes</taxon>
        <taxon>Micrococcales</taxon>
        <taxon>Micrococcaceae</taxon>
        <taxon>Sinomonas</taxon>
    </lineage>
</organism>
<proteinExistence type="predicted"/>
<comment type="caution">
    <text evidence="3">The sequence shown here is derived from an EMBL/GenBank/DDBJ whole genome shotgun (WGS) entry which is preliminary data.</text>
</comment>
<evidence type="ECO:0000256" key="2">
    <source>
        <dbReference type="SAM" id="Phobius"/>
    </source>
</evidence>
<feature type="region of interest" description="Disordered" evidence="1">
    <location>
        <begin position="1"/>
        <end position="21"/>
    </location>
</feature>
<protein>
    <submittedName>
        <fullName evidence="3">Flp family type IVb pilin</fullName>
    </submittedName>
</protein>
<evidence type="ECO:0000256" key="1">
    <source>
        <dbReference type="SAM" id="MobiDB-lite"/>
    </source>
</evidence>
<evidence type="ECO:0000313" key="4">
    <source>
        <dbReference type="Proteomes" id="UP001304769"/>
    </source>
</evidence>
<reference evidence="3 4" key="1">
    <citation type="submission" date="2023-12" db="EMBL/GenBank/DDBJ databases">
        <title>Sinomonas terricola sp. nov, isolated from litchi orchard soil in Guangdong, PR China.</title>
        <authorList>
            <person name="Jiaxin W."/>
            <person name="Yang Z."/>
            <person name="Honghui Z."/>
        </authorList>
    </citation>
    <scope>NUCLEOTIDE SEQUENCE [LARGE SCALE GENOMIC DNA]</scope>
    <source>
        <strain evidence="3 4">JGH33</strain>
    </source>
</reference>
<keyword evidence="2" id="KW-1133">Transmembrane helix</keyword>
<accession>A0ABU5T199</accession>
<feature type="transmembrane region" description="Helical" evidence="2">
    <location>
        <begin position="25"/>
        <end position="52"/>
    </location>
</feature>